<protein>
    <submittedName>
        <fullName evidence="4">ATP synthase subunit alpha</fullName>
    </submittedName>
</protein>
<dbReference type="InterPro" id="IPR000793">
    <property type="entry name" value="ATP_synth_asu_C"/>
</dbReference>
<dbReference type="InterPro" id="IPR005294">
    <property type="entry name" value="ATP_synth_F1_asu"/>
</dbReference>
<evidence type="ECO:0000259" key="3">
    <source>
        <dbReference type="Pfam" id="PF00306"/>
    </source>
</evidence>
<dbReference type="GO" id="GO:0043531">
    <property type="term" value="F:ADP binding"/>
    <property type="evidence" value="ECO:0007669"/>
    <property type="project" value="TreeGrafter"/>
</dbReference>
<dbReference type="PANTHER" id="PTHR48082:SF2">
    <property type="entry name" value="ATP SYNTHASE SUBUNIT ALPHA, MITOCHONDRIAL"/>
    <property type="match status" value="1"/>
</dbReference>
<dbReference type="InterPro" id="IPR000194">
    <property type="entry name" value="ATPase_F1/V1/A1_a/bsu_nucl-bd"/>
</dbReference>
<comment type="caution">
    <text evidence="4">The sequence shown here is derived from an EMBL/GenBank/DDBJ whole genome shotgun (WGS) entry which is preliminary data.</text>
</comment>
<evidence type="ECO:0000259" key="2">
    <source>
        <dbReference type="Pfam" id="PF00006"/>
    </source>
</evidence>
<dbReference type="SUPFAM" id="SSF52540">
    <property type="entry name" value="P-loop containing nucleoside triphosphate hydrolases"/>
    <property type="match status" value="1"/>
</dbReference>
<gene>
    <name evidence="4" type="ORF">UY11_C0046G0006</name>
</gene>
<proteinExistence type="predicted"/>
<dbReference type="Gene3D" id="1.20.150.20">
    <property type="entry name" value="ATP synthase alpha/beta chain, C-terminal domain"/>
    <property type="match status" value="1"/>
</dbReference>
<dbReference type="InterPro" id="IPR038376">
    <property type="entry name" value="ATP_synth_asu_C_sf"/>
</dbReference>
<dbReference type="SUPFAM" id="SSF47917">
    <property type="entry name" value="C-terminal domain of alpha and beta subunits of F1 ATP synthase"/>
    <property type="match status" value="1"/>
</dbReference>
<evidence type="ECO:0000256" key="1">
    <source>
        <dbReference type="ARBA" id="ARBA00004370"/>
    </source>
</evidence>
<organism evidence="4 5">
    <name type="scientific">Candidatus Amesbacteria bacterium GW2011_GWC2_47_8</name>
    <dbReference type="NCBI Taxonomy" id="1618367"/>
    <lineage>
        <taxon>Bacteria</taxon>
        <taxon>Candidatus Amesiibacteriota</taxon>
    </lineage>
</organism>
<comment type="subcellular location">
    <subcellularLocation>
        <location evidence="1">Membrane</location>
    </subcellularLocation>
</comment>
<dbReference type="Pfam" id="PF00006">
    <property type="entry name" value="ATP-synt_ab"/>
    <property type="match status" value="1"/>
</dbReference>
<dbReference type="GO" id="GO:0045259">
    <property type="term" value="C:proton-transporting ATP synthase complex"/>
    <property type="evidence" value="ECO:0007669"/>
    <property type="project" value="InterPro"/>
</dbReference>
<reference evidence="4 5" key="1">
    <citation type="journal article" date="2015" name="Nature">
        <title>rRNA introns, odd ribosomes, and small enigmatic genomes across a large radiation of phyla.</title>
        <authorList>
            <person name="Brown C.T."/>
            <person name="Hug L.A."/>
            <person name="Thomas B.C."/>
            <person name="Sharon I."/>
            <person name="Castelle C.J."/>
            <person name="Singh A."/>
            <person name="Wilkins M.J."/>
            <person name="Williams K.H."/>
            <person name="Banfield J.F."/>
        </authorList>
    </citation>
    <scope>NUCLEOTIDE SEQUENCE [LARGE SCALE GENOMIC DNA]</scope>
</reference>
<dbReference type="GO" id="GO:0005524">
    <property type="term" value="F:ATP binding"/>
    <property type="evidence" value="ECO:0007669"/>
    <property type="project" value="InterPro"/>
</dbReference>
<dbReference type="EMBL" id="LCOT01000046">
    <property type="protein sequence ID" value="KKU82486.1"/>
    <property type="molecule type" value="Genomic_DNA"/>
</dbReference>
<dbReference type="InterPro" id="IPR027417">
    <property type="entry name" value="P-loop_NTPase"/>
</dbReference>
<accession>A0A0G1TL12</accession>
<dbReference type="AlphaFoldDB" id="A0A0G1TL12"/>
<dbReference type="Proteomes" id="UP000034265">
    <property type="component" value="Unassembled WGS sequence"/>
</dbReference>
<evidence type="ECO:0000313" key="5">
    <source>
        <dbReference type="Proteomes" id="UP000034265"/>
    </source>
</evidence>
<name>A0A0G1TL12_9BACT</name>
<dbReference type="Pfam" id="PF00306">
    <property type="entry name" value="ATP-synt_ab_C"/>
    <property type="match status" value="1"/>
</dbReference>
<feature type="domain" description="ATP synthase alpha subunit C-terminal" evidence="3">
    <location>
        <begin position="62"/>
        <end position="137"/>
    </location>
</feature>
<feature type="domain" description="ATPase F1/V1/A1 complex alpha/beta subunit nucleotide-binding" evidence="2">
    <location>
        <begin position="2"/>
        <end position="46"/>
    </location>
</feature>
<dbReference type="Gene3D" id="3.40.50.300">
    <property type="entry name" value="P-loop containing nucleotide triphosphate hydrolases"/>
    <property type="match status" value="1"/>
</dbReference>
<dbReference type="PANTHER" id="PTHR48082">
    <property type="entry name" value="ATP SYNTHASE SUBUNIT ALPHA, MITOCHONDRIAL"/>
    <property type="match status" value="1"/>
</dbReference>
<sequence length="177" mass="19750">MVDTVQGDITGYIQTNLMSMTDGHIYFDSDLYFAGRRPAINPFVSVTRVGYQTQSHIRRLLGREIVKRLSDFEKTQSFVRFGAELGESARQTLAMGERLLRLFNQPAAVTVAADVQTVAAAMVLAGLWDGSEAGSLQQKYDADEALRADVKKTIDEATTLEQLMKVVREKTWLAKDK</sequence>
<dbReference type="GO" id="GO:0046933">
    <property type="term" value="F:proton-transporting ATP synthase activity, rotational mechanism"/>
    <property type="evidence" value="ECO:0007669"/>
    <property type="project" value="InterPro"/>
</dbReference>
<evidence type="ECO:0000313" key="4">
    <source>
        <dbReference type="EMBL" id="KKU82486.1"/>
    </source>
</evidence>